<dbReference type="AlphaFoldDB" id="A0A9D4DQ77"/>
<name>A0A9D4DQ77_DREPO</name>
<gene>
    <name evidence="1" type="ORF">DPMN_187037</name>
</gene>
<keyword evidence="2" id="KW-1185">Reference proteome</keyword>
<dbReference type="EMBL" id="JAIWYP010000010">
    <property type="protein sequence ID" value="KAH3752420.1"/>
    <property type="molecule type" value="Genomic_DNA"/>
</dbReference>
<protein>
    <submittedName>
        <fullName evidence="1">Uncharacterized protein</fullName>
    </submittedName>
</protein>
<sequence>MSQNSATTLEFPFVSLEYGTYPIIVSAFASNKHTSISDIVRKEVVVSEARPMTGTVDHSNIFKLCLDPDKEPRCPSVPDGVLRAYSKLDETQTVSVYFEIPFLKLIFPVRIKQLHTLGE</sequence>
<reference evidence="1" key="1">
    <citation type="journal article" date="2019" name="bioRxiv">
        <title>The Genome of the Zebra Mussel, Dreissena polymorpha: A Resource for Invasive Species Research.</title>
        <authorList>
            <person name="McCartney M.A."/>
            <person name="Auch B."/>
            <person name="Kono T."/>
            <person name="Mallez S."/>
            <person name="Zhang Y."/>
            <person name="Obille A."/>
            <person name="Becker A."/>
            <person name="Abrahante J.E."/>
            <person name="Garbe J."/>
            <person name="Badalamenti J.P."/>
            <person name="Herman A."/>
            <person name="Mangelson H."/>
            <person name="Liachko I."/>
            <person name="Sullivan S."/>
            <person name="Sone E.D."/>
            <person name="Koren S."/>
            <person name="Silverstein K.A.T."/>
            <person name="Beckman K.B."/>
            <person name="Gohl D.M."/>
        </authorList>
    </citation>
    <scope>NUCLEOTIDE SEQUENCE</scope>
    <source>
        <strain evidence="1">Duluth1</strain>
        <tissue evidence="1">Whole animal</tissue>
    </source>
</reference>
<proteinExistence type="predicted"/>
<evidence type="ECO:0000313" key="1">
    <source>
        <dbReference type="EMBL" id="KAH3752420.1"/>
    </source>
</evidence>
<dbReference type="Proteomes" id="UP000828390">
    <property type="component" value="Unassembled WGS sequence"/>
</dbReference>
<evidence type="ECO:0000313" key="2">
    <source>
        <dbReference type="Proteomes" id="UP000828390"/>
    </source>
</evidence>
<reference evidence="1" key="2">
    <citation type="submission" date="2020-11" db="EMBL/GenBank/DDBJ databases">
        <authorList>
            <person name="McCartney M.A."/>
            <person name="Auch B."/>
            <person name="Kono T."/>
            <person name="Mallez S."/>
            <person name="Becker A."/>
            <person name="Gohl D.M."/>
            <person name="Silverstein K.A.T."/>
            <person name="Koren S."/>
            <person name="Bechman K.B."/>
            <person name="Herman A."/>
            <person name="Abrahante J.E."/>
            <person name="Garbe J."/>
        </authorList>
    </citation>
    <scope>NUCLEOTIDE SEQUENCE</scope>
    <source>
        <strain evidence="1">Duluth1</strain>
        <tissue evidence="1">Whole animal</tissue>
    </source>
</reference>
<organism evidence="1 2">
    <name type="scientific">Dreissena polymorpha</name>
    <name type="common">Zebra mussel</name>
    <name type="synonym">Mytilus polymorpha</name>
    <dbReference type="NCBI Taxonomy" id="45954"/>
    <lineage>
        <taxon>Eukaryota</taxon>
        <taxon>Metazoa</taxon>
        <taxon>Spiralia</taxon>
        <taxon>Lophotrochozoa</taxon>
        <taxon>Mollusca</taxon>
        <taxon>Bivalvia</taxon>
        <taxon>Autobranchia</taxon>
        <taxon>Heteroconchia</taxon>
        <taxon>Euheterodonta</taxon>
        <taxon>Imparidentia</taxon>
        <taxon>Neoheterodontei</taxon>
        <taxon>Myida</taxon>
        <taxon>Dreissenoidea</taxon>
        <taxon>Dreissenidae</taxon>
        <taxon>Dreissena</taxon>
    </lineage>
</organism>
<accession>A0A9D4DQ77</accession>
<comment type="caution">
    <text evidence="1">The sequence shown here is derived from an EMBL/GenBank/DDBJ whole genome shotgun (WGS) entry which is preliminary data.</text>
</comment>